<evidence type="ECO:0000256" key="5">
    <source>
        <dbReference type="ARBA" id="ARBA00022741"/>
    </source>
</evidence>
<keyword evidence="6 8" id="KW-0067">ATP-binding</keyword>
<dbReference type="CDD" id="cd01992">
    <property type="entry name" value="TilS_N"/>
    <property type="match status" value="1"/>
</dbReference>
<dbReference type="Gene3D" id="1.20.59.20">
    <property type="match status" value="1"/>
</dbReference>
<dbReference type="Pfam" id="PF01171">
    <property type="entry name" value="ATP_bind_3"/>
    <property type="match status" value="1"/>
</dbReference>
<keyword evidence="5 8" id="KW-0547">Nucleotide-binding</keyword>
<accession>A0A369BWU2</accession>
<dbReference type="Gene3D" id="3.40.50.620">
    <property type="entry name" value="HUPs"/>
    <property type="match status" value="1"/>
</dbReference>
<evidence type="ECO:0000256" key="2">
    <source>
        <dbReference type="ARBA" id="ARBA00022490"/>
    </source>
</evidence>
<evidence type="ECO:0000256" key="4">
    <source>
        <dbReference type="ARBA" id="ARBA00022694"/>
    </source>
</evidence>
<dbReference type="Pfam" id="PF09179">
    <property type="entry name" value="TilS"/>
    <property type="match status" value="1"/>
</dbReference>
<evidence type="ECO:0000256" key="6">
    <source>
        <dbReference type="ARBA" id="ARBA00022840"/>
    </source>
</evidence>
<dbReference type="GO" id="GO:0032267">
    <property type="term" value="F:tRNA(Ile)-lysidine synthase activity"/>
    <property type="evidence" value="ECO:0007669"/>
    <property type="project" value="UniProtKB-EC"/>
</dbReference>
<dbReference type="PANTHER" id="PTHR43033">
    <property type="entry name" value="TRNA(ILE)-LYSIDINE SYNTHASE-RELATED"/>
    <property type="match status" value="1"/>
</dbReference>
<sequence length="469" mass="49358">MAGRGAPRPSAVPPDPAAVAAILAGYPPAPRLWVAYSGGLDSHVLLHLLAGLAAGLPAPLAAVHVHHGLSPRADEWEAHCAGVCAGLGVPLRLLRVDARPAPGQSPEAAAREARYRALAELLAGDELLLTAQHLDDQAETLLLQQLRGGGLRGMAGMPRLRRLGGGWLGRPLLGFSRASLAAYARGHALAWVEDESNSDTGFDRNYLRQEVLPRLRVRWPAVAQSLGRSAGHCAEALELLEALAAEDLSRAGGGEPGGSLAVAELGALPPARQRNLLRHWIAARGAPLPPGPRLESLRRQCLEAGTDRAPRIAWGGVEVRRHRGRLHLLGALAAPPAEGLPWRLDGDLGLPAGLGRLSLEPASGRGLAERSLAGAAAEVRFRVGGERCQPAGRAGRHTLKQLFQEAGVPPWLRERTPLLYLDGRLAAVGGHWVCAPFAAAPGEAGRVLRWEPGPGAGGAGSIVEKWPIW</sequence>
<reference evidence="10 11" key="1">
    <citation type="submission" date="2018-07" db="EMBL/GenBank/DDBJ databases">
        <title>Genomic Encyclopedia of Type Strains, Phase IV (KMG-IV): sequencing the most valuable type-strain genomes for metagenomic binning, comparative biology and taxonomic classification.</title>
        <authorList>
            <person name="Goeker M."/>
        </authorList>
    </citation>
    <scope>NUCLEOTIDE SEQUENCE [LARGE SCALE GENOMIC DNA]</scope>
    <source>
        <strain evidence="10 11">DSM 26407</strain>
    </source>
</reference>
<comment type="caution">
    <text evidence="10">The sequence shown here is derived from an EMBL/GenBank/DDBJ whole genome shotgun (WGS) entry which is preliminary data.</text>
</comment>
<dbReference type="RefSeq" id="WP_245937313.1">
    <property type="nucleotide sequence ID" value="NZ_QPJY01000014.1"/>
</dbReference>
<dbReference type="AlphaFoldDB" id="A0A369BWU2"/>
<comment type="function">
    <text evidence="8">Ligates lysine onto the cytidine present at position 34 of the AUA codon-specific tRNA(Ile) that contains the anticodon CAU, in an ATP-dependent manner. Cytidine is converted to lysidine, thus changing the amino acid specificity of the tRNA from methionine to isoleucine.</text>
</comment>
<dbReference type="SMART" id="SM00977">
    <property type="entry name" value="TilS_C"/>
    <property type="match status" value="1"/>
</dbReference>
<organism evidence="10 11">
    <name type="scientific">Thioalbus denitrificans</name>
    <dbReference type="NCBI Taxonomy" id="547122"/>
    <lineage>
        <taxon>Bacteria</taxon>
        <taxon>Pseudomonadati</taxon>
        <taxon>Pseudomonadota</taxon>
        <taxon>Gammaproteobacteria</taxon>
        <taxon>Chromatiales</taxon>
        <taxon>Ectothiorhodospiraceae</taxon>
        <taxon>Thioalbus</taxon>
    </lineage>
</organism>
<dbReference type="InterPro" id="IPR011063">
    <property type="entry name" value="TilS/TtcA_N"/>
</dbReference>
<evidence type="ECO:0000256" key="3">
    <source>
        <dbReference type="ARBA" id="ARBA00022598"/>
    </source>
</evidence>
<dbReference type="PANTHER" id="PTHR43033:SF1">
    <property type="entry name" value="TRNA(ILE)-LYSIDINE SYNTHASE-RELATED"/>
    <property type="match status" value="1"/>
</dbReference>
<dbReference type="InterPro" id="IPR015262">
    <property type="entry name" value="tRNA_Ile_lys_synt_subst-bd"/>
</dbReference>
<evidence type="ECO:0000313" key="11">
    <source>
        <dbReference type="Proteomes" id="UP000252707"/>
    </source>
</evidence>
<comment type="subcellular location">
    <subcellularLocation>
        <location evidence="1 8">Cytoplasm</location>
    </subcellularLocation>
</comment>
<dbReference type="InterPro" id="IPR014729">
    <property type="entry name" value="Rossmann-like_a/b/a_fold"/>
</dbReference>
<dbReference type="GO" id="GO:0005524">
    <property type="term" value="F:ATP binding"/>
    <property type="evidence" value="ECO:0007669"/>
    <property type="project" value="UniProtKB-UniRule"/>
</dbReference>
<comment type="similarity">
    <text evidence="8">Belongs to the tRNA(Ile)-lysidine synthase family.</text>
</comment>
<comment type="domain">
    <text evidence="8">The N-terminal region contains the highly conserved SGGXDS motif, predicted to be a P-loop motif involved in ATP binding.</text>
</comment>
<feature type="binding site" evidence="8">
    <location>
        <begin position="37"/>
        <end position="42"/>
    </location>
    <ligand>
        <name>ATP</name>
        <dbReference type="ChEBI" id="CHEBI:30616"/>
    </ligand>
</feature>
<keyword evidence="2 8" id="KW-0963">Cytoplasm</keyword>
<evidence type="ECO:0000256" key="1">
    <source>
        <dbReference type="ARBA" id="ARBA00004496"/>
    </source>
</evidence>
<dbReference type="InterPro" id="IPR012796">
    <property type="entry name" value="Lysidine-tRNA-synth_C"/>
</dbReference>
<proteinExistence type="inferred from homology"/>
<dbReference type="InterPro" id="IPR012094">
    <property type="entry name" value="tRNA_Ile_lys_synt"/>
</dbReference>
<dbReference type="Pfam" id="PF11734">
    <property type="entry name" value="TilS_C"/>
    <property type="match status" value="1"/>
</dbReference>
<dbReference type="HAMAP" id="MF_01161">
    <property type="entry name" value="tRNA_Ile_lys_synt"/>
    <property type="match status" value="1"/>
</dbReference>
<dbReference type="SUPFAM" id="SSF56037">
    <property type="entry name" value="PheT/TilS domain"/>
    <property type="match status" value="1"/>
</dbReference>
<dbReference type="GO" id="GO:0005737">
    <property type="term" value="C:cytoplasm"/>
    <property type="evidence" value="ECO:0007669"/>
    <property type="project" value="UniProtKB-SubCell"/>
</dbReference>
<name>A0A369BWU2_9GAMM</name>
<evidence type="ECO:0000313" key="10">
    <source>
        <dbReference type="EMBL" id="RCX24887.1"/>
    </source>
</evidence>
<evidence type="ECO:0000259" key="9">
    <source>
        <dbReference type="SMART" id="SM00977"/>
    </source>
</evidence>
<feature type="domain" description="Lysidine-tRNA(Ile) synthetase C-terminal" evidence="9">
    <location>
        <begin position="377"/>
        <end position="450"/>
    </location>
</feature>
<dbReference type="Proteomes" id="UP000252707">
    <property type="component" value="Unassembled WGS sequence"/>
</dbReference>
<evidence type="ECO:0000256" key="7">
    <source>
        <dbReference type="ARBA" id="ARBA00048539"/>
    </source>
</evidence>
<dbReference type="NCBIfam" id="TIGR02433">
    <property type="entry name" value="lysidine_TilS_C"/>
    <property type="match status" value="1"/>
</dbReference>
<dbReference type="NCBIfam" id="TIGR02432">
    <property type="entry name" value="lysidine_TilS_N"/>
    <property type="match status" value="1"/>
</dbReference>
<dbReference type="EC" id="6.3.4.19" evidence="8"/>
<dbReference type="GO" id="GO:0006400">
    <property type="term" value="P:tRNA modification"/>
    <property type="evidence" value="ECO:0007669"/>
    <property type="project" value="UniProtKB-UniRule"/>
</dbReference>
<dbReference type="EMBL" id="QPJY01000014">
    <property type="protein sequence ID" value="RCX24887.1"/>
    <property type="molecule type" value="Genomic_DNA"/>
</dbReference>
<keyword evidence="3 8" id="KW-0436">Ligase</keyword>
<keyword evidence="11" id="KW-1185">Reference proteome</keyword>
<comment type="catalytic activity">
    <reaction evidence="7 8">
        <text>cytidine(34) in tRNA(Ile2) + L-lysine + ATP = lysidine(34) in tRNA(Ile2) + AMP + diphosphate + H(+)</text>
        <dbReference type="Rhea" id="RHEA:43744"/>
        <dbReference type="Rhea" id="RHEA-COMP:10625"/>
        <dbReference type="Rhea" id="RHEA-COMP:10670"/>
        <dbReference type="ChEBI" id="CHEBI:15378"/>
        <dbReference type="ChEBI" id="CHEBI:30616"/>
        <dbReference type="ChEBI" id="CHEBI:32551"/>
        <dbReference type="ChEBI" id="CHEBI:33019"/>
        <dbReference type="ChEBI" id="CHEBI:82748"/>
        <dbReference type="ChEBI" id="CHEBI:83665"/>
        <dbReference type="ChEBI" id="CHEBI:456215"/>
        <dbReference type="EC" id="6.3.4.19"/>
    </reaction>
</comment>
<keyword evidence="4 8" id="KW-0819">tRNA processing</keyword>
<protein>
    <recommendedName>
        <fullName evidence="8">tRNA(Ile)-lysidine synthase</fullName>
        <ecNumber evidence="8">6.3.4.19</ecNumber>
    </recommendedName>
    <alternativeName>
        <fullName evidence="8">tRNA(Ile)-2-lysyl-cytidine synthase</fullName>
    </alternativeName>
    <alternativeName>
        <fullName evidence="8">tRNA(Ile)-lysidine synthetase</fullName>
    </alternativeName>
</protein>
<dbReference type="SUPFAM" id="SSF82829">
    <property type="entry name" value="MesJ substrate recognition domain-like"/>
    <property type="match status" value="1"/>
</dbReference>
<dbReference type="SUPFAM" id="SSF52402">
    <property type="entry name" value="Adenine nucleotide alpha hydrolases-like"/>
    <property type="match status" value="1"/>
</dbReference>
<evidence type="ECO:0000256" key="8">
    <source>
        <dbReference type="HAMAP-Rule" id="MF_01161"/>
    </source>
</evidence>
<dbReference type="InterPro" id="IPR012795">
    <property type="entry name" value="tRNA_Ile_lys_synt_N"/>
</dbReference>
<gene>
    <name evidence="8" type="primary">tilS</name>
    <name evidence="10" type="ORF">DFQ59_11443</name>
</gene>